<evidence type="ECO:0000259" key="6">
    <source>
        <dbReference type="Pfam" id="PF04052"/>
    </source>
</evidence>
<evidence type="ECO:0000256" key="5">
    <source>
        <dbReference type="SAM" id="MobiDB-lite"/>
    </source>
</evidence>
<keyword evidence="4" id="KW-0574">Periplasm</keyword>
<dbReference type="Gene3D" id="2.120.10.30">
    <property type="entry name" value="TolB, C-terminal domain"/>
    <property type="match status" value="2"/>
</dbReference>
<gene>
    <name evidence="7" type="ordered locus">Paes_0750</name>
</gene>
<dbReference type="STRING" id="290512.Paes_0750"/>
<dbReference type="InterPro" id="IPR011659">
    <property type="entry name" value="WD40"/>
</dbReference>
<dbReference type="NCBIfam" id="TIGR02800">
    <property type="entry name" value="propeller_TolB"/>
    <property type="match status" value="1"/>
</dbReference>
<dbReference type="KEGG" id="paa:Paes_0750"/>
<dbReference type="eggNOG" id="COG0823">
    <property type="taxonomic scope" value="Bacteria"/>
</dbReference>
<dbReference type="HOGENOM" id="CLU_047123_2_0_10"/>
<dbReference type="SUPFAM" id="SSF52964">
    <property type="entry name" value="TolB, N-terminal domain"/>
    <property type="match status" value="1"/>
</dbReference>
<dbReference type="PANTHER" id="PTHR36842:SF1">
    <property type="entry name" value="PROTEIN TOLB"/>
    <property type="match status" value="1"/>
</dbReference>
<dbReference type="InterPro" id="IPR011042">
    <property type="entry name" value="6-blade_b-propeller_TolB-like"/>
</dbReference>
<evidence type="ECO:0000256" key="3">
    <source>
        <dbReference type="ARBA" id="ARBA00022729"/>
    </source>
</evidence>
<dbReference type="Pfam" id="PF07676">
    <property type="entry name" value="PD40"/>
    <property type="match status" value="4"/>
</dbReference>
<dbReference type="Proteomes" id="UP000002725">
    <property type="component" value="Chromosome"/>
</dbReference>
<keyword evidence="8" id="KW-1185">Reference proteome</keyword>
<dbReference type="Pfam" id="PF04052">
    <property type="entry name" value="TolB_N"/>
    <property type="match status" value="1"/>
</dbReference>
<dbReference type="PANTHER" id="PTHR36842">
    <property type="entry name" value="PROTEIN TOLB HOMOLOG"/>
    <property type="match status" value="1"/>
</dbReference>
<evidence type="ECO:0000313" key="8">
    <source>
        <dbReference type="Proteomes" id="UP000002725"/>
    </source>
</evidence>
<accession>B4S6P2</accession>
<dbReference type="RefSeq" id="WP_012505334.1">
    <property type="nucleotide sequence ID" value="NC_011059.1"/>
</dbReference>
<evidence type="ECO:0000256" key="2">
    <source>
        <dbReference type="ARBA" id="ARBA00009820"/>
    </source>
</evidence>
<feature type="domain" description="TolB N-terminal" evidence="6">
    <location>
        <begin position="34"/>
        <end position="142"/>
    </location>
</feature>
<dbReference type="SUPFAM" id="SSF69304">
    <property type="entry name" value="Tricorn protease N-terminal domain"/>
    <property type="match status" value="1"/>
</dbReference>
<proteinExistence type="inferred from homology"/>
<sequence length="441" mass="48727">MNVTFFIRLQTLVILFCFFFMNAVTICAEPVGQYIKIAKEGETKIPLVLKTLDYQKEKDGKYARDLDGIMESGLDFTGMFSLLNAPLNVFSGGDRYVVGERQVNFPALSSVGAELYAGGVMERRGSTINMAMEVYDVLTGKLMLKKLYSGKRDDLRSIGHRFCADLMELITGKPSVFDSRLAFVSLNGGKKEIFLSEFDGYGAKQVTSTGGMALTPSLSPDSGLLAYLTYSGGLPDLQIKDLATQKTVSVMKKGVKIDPSWRNGTLECATTFSFEGDQEIYMVDRNGSVGRRLTRSRGIDVSPSFSPDGRKMAFVSSRHGSPQVFIKDLSSGRESRLTFSGKYNTQPAWSPVDDKIAFTSMQKNGEINIFTINADGSGLRQLTYRARQNEAPGWSPDGSMIVFSSTRDGSRKLFMMNANGRNQRSLKLPGEQMQPSWSSLR</sequence>
<evidence type="ECO:0000313" key="7">
    <source>
        <dbReference type="EMBL" id="ACF45797.1"/>
    </source>
</evidence>
<dbReference type="Gene3D" id="3.40.50.10070">
    <property type="entry name" value="TolB, N-terminal domain"/>
    <property type="match status" value="1"/>
</dbReference>
<dbReference type="InterPro" id="IPR007195">
    <property type="entry name" value="TolB_N"/>
</dbReference>
<protein>
    <submittedName>
        <fullName evidence="7">WD40 domain protein beta Propeller</fullName>
    </submittedName>
</protein>
<name>B4S6P2_PROA2</name>
<comment type="subcellular location">
    <subcellularLocation>
        <location evidence="1">Periplasm</location>
    </subcellularLocation>
</comment>
<evidence type="ECO:0000256" key="1">
    <source>
        <dbReference type="ARBA" id="ARBA00004418"/>
    </source>
</evidence>
<dbReference type="EMBL" id="CP001108">
    <property type="protein sequence ID" value="ACF45797.1"/>
    <property type="molecule type" value="Genomic_DNA"/>
</dbReference>
<dbReference type="AlphaFoldDB" id="B4S6P2"/>
<organism evidence="7 8">
    <name type="scientific">Prosthecochloris aestuarii (strain DSM 271 / SK 413)</name>
    <dbReference type="NCBI Taxonomy" id="290512"/>
    <lineage>
        <taxon>Bacteria</taxon>
        <taxon>Pseudomonadati</taxon>
        <taxon>Chlorobiota</taxon>
        <taxon>Chlorobiia</taxon>
        <taxon>Chlorobiales</taxon>
        <taxon>Chlorobiaceae</taxon>
        <taxon>Prosthecochloris</taxon>
    </lineage>
</organism>
<reference evidence="7" key="1">
    <citation type="submission" date="2008-06" db="EMBL/GenBank/DDBJ databases">
        <title>Complete sequence of chromosome of Prosthecochloris aestuarii DSM 271.</title>
        <authorList>
            <consortium name="US DOE Joint Genome Institute"/>
            <person name="Lucas S."/>
            <person name="Copeland A."/>
            <person name="Lapidus A."/>
            <person name="Glavina del Rio T."/>
            <person name="Dalin E."/>
            <person name="Tice H."/>
            <person name="Bruce D."/>
            <person name="Goodwin L."/>
            <person name="Pitluck S."/>
            <person name="Schmutz J."/>
            <person name="Larimer F."/>
            <person name="Land M."/>
            <person name="Hauser L."/>
            <person name="Kyrpides N."/>
            <person name="Anderson I."/>
            <person name="Liu Z."/>
            <person name="Li T."/>
            <person name="Zhao F."/>
            <person name="Overmann J."/>
            <person name="Bryant D.A."/>
            <person name="Richardson P."/>
        </authorList>
    </citation>
    <scope>NUCLEOTIDE SEQUENCE [LARGE SCALE GENOMIC DNA]</scope>
    <source>
        <strain evidence="7">DSM 271</strain>
    </source>
</reference>
<dbReference type="GO" id="GO:0042597">
    <property type="term" value="C:periplasmic space"/>
    <property type="evidence" value="ECO:0007669"/>
    <property type="project" value="UniProtKB-SubCell"/>
</dbReference>
<feature type="region of interest" description="Disordered" evidence="5">
    <location>
        <begin position="420"/>
        <end position="441"/>
    </location>
</feature>
<dbReference type="InterPro" id="IPR014167">
    <property type="entry name" value="Tol-Pal_TolB"/>
</dbReference>
<evidence type="ECO:0000256" key="4">
    <source>
        <dbReference type="ARBA" id="ARBA00022764"/>
    </source>
</evidence>
<comment type="similarity">
    <text evidence="2">Belongs to the TolB family.</text>
</comment>
<dbReference type="GO" id="GO:0017038">
    <property type="term" value="P:protein import"/>
    <property type="evidence" value="ECO:0007669"/>
    <property type="project" value="InterPro"/>
</dbReference>
<keyword evidence="3" id="KW-0732">Signal</keyword>